<dbReference type="AlphaFoldDB" id="A0A0C3DS39"/>
<gene>
    <name evidence="1" type="ORF">SCLCIDRAFT_1218342</name>
</gene>
<evidence type="ECO:0000313" key="1">
    <source>
        <dbReference type="EMBL" id="KIM58811.1"/>
    </source>
</evidence>
<dbReference type="EMBL" id="KN822081">
    <property type="protein sequence ID" value="KIM58811.1"/>
    <property type="molecule type" value="Genomic_DNA"/>
</dbReference>
<accession>A0A0C3DS39</accession>
<reference evidence="1 2" key="1">
    <citation type="submission" date="2014-04" db="EMBL/GenBank/DDBJ databases">
        <authorList>
            <consortium name="DOE Joint Genome Institute"/>
            <person name="Kuo A."/>
            <person name="Kohler A."/>
            <person name="Nagy L.G."/>
            <person name="Floudas D."/>
            <person name="Copeland A."/>
            <person name="Barry K.W."/>
            <person name="Cichocki N."/>
            <person name="Veneault-Fourrey C."/>
            <person name="LaButti K."/>
            <person name="Lindquist E.A."/>
            <person name="Lipzen A."/>
            <person name="Lundell T."/>
            <person name="Morin E."/>
            <person name="Murat C."/>
            <person name="Sun H."/>
            <person name="Tunlid A."/>
            <person name="Henrissat B."/>
            <person name="Grigoriev I.V."/>
            <person name="Hibbett D.S."/>
            <person name="Martin F."/>
            <person name="Nordberg H.P."/>
            <person name="Cantor M.N."/>
            <person name="Hua S.X."/>
        </authorList>
    </citation>
    <scope>NUCLEOTIDE SEQUENCE [LARGE SCALE GENOMIC DNA]</scope>
    <source>
        <strain evidence="1 2">Foug A</strain>
    </source>
</reference>
<name>A0A0C3DS39_9AGAM</name>
<reference evidence="2" key="2">
    <citation type="submission" date="2015-01" db="EMBL/GenBank/DDBJ databases">
        <title>Evolutionary Origins and Diversification of the Mycorrhizal Mutualists.</title>
        <authorList>
            <consortium name="DOE Joint Genome Institute"/>
            <consortium name="Mycorrhizal Genomics Consortium"/>
            <person name="Kohler A."/>
            <person name="Kuo A."/>
            <person name="Nagy L.G."/>
            <person name="Floudas D."/>
            <person name="Copeland A."/>
            <person name="Barry K.W."/>
            <person name="Cichocki N."/>
            <person name="Veneault-Fourrey C."/>
            <person name="LaButti K."/>
            <person name="Lindquist E.A."/>
            <person name="Lipzen A."/>
            <person name="Lundell T."/>
            <person name="Morin E."/>
            <person name="Murat C."/>
            <person name="Riley R."/>
            <person name="Ohm R."/>
            <person name="Sun H."/>
            <person name="Tunlid A."/>
            <person name="Henrissat B."/>
            <person name="Grigoriev I.V."/>
            <person name="Hibbett D.S."/>
            <person name="Martin F."/>
        </authorList>
    </citation>
    <scope>NUCLEOTIDE SEQUENCE [LARGE SCALE GENOMIC DNA]</scope>
    <source>
        <strain evidence="2">Foug A</strain>
    </source>
</reference>
<sequence length="56" mass="6140">MFSFVNPTAGSGFAHNSLACPKISSWLATHQRRSFDLGPQPAHSTVRIHLTLTPLH</sequence>
<keyword evidence="2" id="KW-1185">Reference proteome</keyword>
<organism evidence="1 2">
    <name type="scientific">Scleroderma citrinum Foug A</name>
    <dbReference type="NCBI Taxonomy" id="1036808"/>
    <lineage>
        <taxon>Eukaryota</taxon>
        <taxon>Fungi</taxon>
        <taxon>Dikarya</taxon>
        <taxon>Basidiomycota</taxon>
        <taxon>Agaricomycotina</taxon>
        <taxon>Agaricomycetes</taxon>
        <taxon>Agaricomycetidae</taxon>
        <taxon>Boletales</taxon>
        <taxon>Sclerodermatineae</taxon>
        <taxon>Sclerodermataceae</taxon>
        <taxon>Scleroderma</taxon>
    </lineage>
</organism>
<dbReference type="Proteomes" id="UP000053989">
    <property type="component" value="Unassembled WGS sequence"/>
</dbReference>
<proteinExistence type="predicted"/>
<evidence type="ECO:0000313" key="2">
    <source>
        <dbReference type="Proteomes" id="UP000053989"/>
    </source>
</evidence>
<dbReference type="HOGENOM" id="CLU_3015550_0_0_1"/>
<protein>
    <submittedName>
        <fullName evidence="1">Uncharacterized protein</fullName>
    </submittedName>
</protein>
<dbReference type="InParanoid" id="A0A0C3DS39"/>